<dbReference type="PANTHER" id="PTHR30006:SF2">
    <property type="entry name" value="ABC TRANSPORTER SUBSTRATE-BINDING PROTEIN"/>
    <property type="match status" value="1"/>
</dbReference>
<dbReference type="EMBL" id="VCDI01000003">
    <property type="protein sequence ID" value="TLU72292.1"/>
    <property type="molecule type" value="Genomic_DNA"/>
</dbReference>
<dbReference type="AlphaFoldDB" id="A0A5R9J418"/>
<evidence type="ECO:0000313" key="3">
    <source>
        <dbReference type="EMBL" id="TLU72292.1"/>
    </source>
</evidence>
<sequence>MRLCLSRRLLLASLAALPAGRAFAATAGMRHVEVACWGGPYGAAIREVVDGRAAGLELVVGQHPGTEPERVAQLLSQDAGGIDVGLLSDVDAYRLSLRQMFVPLTTAGVPSLPSIVAGLRSPYGVPQGRTALTIAYNTGRVRTAPRGFREMFAQARKGRVGFSSQLAIHNLAAAAISEQHDGPASLQAARSVFSGLRKAGVLRLYADNEALGTALAKGEIDMAPMWRSRAHIWQQQGHPVHDQVPVEGAIPFTIMGCIPTASKQQPAAMAYLDLLLHGDVQRAMAEKSGLLPTVNGVRLDAALATRIGFTAAQQARFRPLSLDAVARNGLELRHFWDHDLA</sequence>
<dbReference type="Proteomes" id="UP000305654">
    <property type="component" value="Unassembled WGS sequence"/>
</dbReference>
<dbReference type="GO" id="GO:0030976">
    <property type="term" value="F:thiamine pyrophosphate binding"/>
    <property type="evidence" value="ECO:0007669"/>
    <property type="project" value="TreeGrafter"/>
</dbReference>
<evidence type="ECO:0000256" key="2">
    <source>
        <dbReference type="SAM" id="SignalP"/>
    </source>
</evidence>
<dbReference type="RefSeq" id="WP_138325754.1">
    <property type="nucleotide sequence ID" value="NZ_VCDI01000003.1"/>
</dbReference>
<dbReference type="GO" id="GO:0015888">
    <property type="term" value="P:thiamine transport"/>
    <property type="evidence" value="ECO:0007669"/>
    <property type="project" value="TreeGrafter"/>
</dbReference>
<protein>
    <submittedName>
        <fullName evidence="3">Extracellular solute-binding protein</fullName>
    </submittedName>
</protein>
<feature type="chain" id="PRO_5024277997" evidence="2">
    <location>
        <begin position="25"/>
        <end position="341"/>
    </location>
</feature>
<gene>
    <name evidence="3" type="ORF">FE263_09380</name>
</gene>
<dbReference type="InterPro" id="IPR006059">
    <property type="entry name" value="SBP"/>
</dbReference>
<proteinExistence type="predicted"/>
<dbReference type="GO" id="GO:0030975">
    <property type="term" value="F:thiamine binding"/>
    <property type="evidence" value="ECO:0007669"/>
    <property type="project" value="TreeGrafter"/>
</dbReference>
<dbReference type="PANTHER" id="PTHR30006">
    <property type="entry name" value="THIAMINE-BINDING PERIPLASMIC PROTEIN-RELATED"/>
    <property type="match status" value="1"/>
</dbReference>
<keyword evidence="4" id="KW-1185">Reference proteome</keyword>
<dbReference type="OrthoDB" id="7811527at2"/>
<name>A0A5R9J418_9PROT</name>
<dbReference type="GO" id="GO:0030288">
    <property type="term" value="C:outer membrane-bounded periplasmic space"/>
    <property type="evidence" value="ECO:0007669"/>
    <property type="project" value="TreeGrafter"/>
</dbReference>
<dbReference type="Gene3D" id="3.40.190.10">
    <property type="entry name" value="Periplasmic binding protein-like II"/>
    <property type="match status" value="2"/>
</dbReference>
<dbReference type="Pfam" id="PF13416">
    <property type="entry name" value="SBP_bac_8"/>
    <property type="match status" value="1"/>
</dbReference>
<organism evidence="3 4">
    <name type="scientific">Lichenicoccus roseus</name>
    <dbReference type="NCBI Taxonomy" id="2683649"/>
    <lineage>
        <taxon>Bacteria</taxon>
        <taxon>Pseudomonadati</taxon>
        <taxon>Pseudomonadota</taxon>
        <taxon>Alphaproteobacteria</taxon>
        <taxon>Acetobacterales</taxon>
        <taxon>Acetobacteraceae</taxon>
        <taxon>Lichenicoccus</taxon>
    </lineage>
</organism>
<dbReference type="SUPFAM" id="SSF53850">
    <property type="entry name" value="Periplasmic binding protein-like II"/>
    <property type="match status" value="1"/>
</dbReference>
<comment type="caution">
    <text evidence="3">The sequence shown here is derived from an EMBL/GenBank/DDBJ whole genome shotgun (WGS) entry which is preliminary data.</text>
</comment>
<reference evidence="3 4" key="1">
    <citation type="submission" date="2019-05" db="EMBL/GenBank/DDBJ databases">
        <authorList>
            <person name="Pankratov T."/>
            <person name="Grouzdev D."/>
        </authorList>
    </citation>
    <scope>NUCLEOTIDE SEQUENCE [LARGE SCALE GENOMIC DNA]</scope>
    <source>
        <strain evidence="3 4">KEBCLARHB70R</strain>
    </source>
</reference>
<keyword evidence="1 2" id="KW-0732">Signal</keyword>
<accession>A0A5R9J418</accession>
<evidence type="ECO:0000256" key="1">
    <source>
        <dbReference type="ARBA" id="ARBA00022729"/>
    </source>
</evidence>
<evidence type="ECO:0000313" key="4">
    <source>
        <dbReference type="Proteomes" id="UP000305654"/>
    </source>
</evidence>
<feature type="signal peptide" evidence="2">
    <location>
        <begin position="1"/>
        <end position="24"/>
    </location>
</feature>